<dbReference type="EC" id="1.1.1.21" evidence="6"/>
<name>A0A8B6DGV5_MYTGA</name>
<dbReference type="AlphaFoldDB" id="A0A8B6DGV5"/>
<feature type="binding site" evidence="3">
    <location>
        <position position="117"/>
    </location>
    <ligand>
        <name>substrate</name>
    </ligand>
</feature>
<dbReference type="PIRSF" id="PIRSF000097">
    <property type="entry name" value="AKR"/>
    <property type="match status" value="1"/>
</dbReference>
<dbReference type="GO" id="GO:0016616">
    <property type="term" value="F:oxidoreductase activity, acting on the CH-OH group of donors, NAD or NADP as acceptor"/>
    <property type="evidence" value="ECO:0007669"/>
    <property type="project" value="UniProtKB-ARBA"/>
</dbReference>
<dbReference type="Gene3D" id="3.20.20.100">
    <property type="entry name" value="NADP-dependent oxidoreductase domain"/>
    <property type="match status" value="1"/>
</dbReference>
<keyword evidence="7" id="KW-1185">Reference proteome</keyword>
<accession>A0A8B6DGV5</accession>
<dbReference type="InterPro" id="IPR036812">
    <property type="entry name" value="NAD(P)_OxRdtase_dom_sf"/>
</dbReference>
<dbReference type="PANTHER" id="PTHR43827:SF14">
    <property type="entry name" value="NADP-DEPENDENT OXIDOREDUCTASE DOMAIN-CONTAINING PROTEIN"/>
    <property type="match status" value="1"/>
</dbReference>
<dbReference type="InterPro" id="IPR023210">
    <property type="entry name" value="NADP_OxRdtase_dom"/>
</dbReference>
<evidence type="ECO:0000256" key="3">
    <source>
        <dbReference type="PIRSR" id="PIRSR000097-2"/>
    </source>
</evidence>
<evidence type="ECO:0000313" key="7">
    <source>
        <dbReference type="Proteomes" id="UP000596742"/>
    </source>
</evidence>
<gene>
    <name evidence="6" type="ORF">MGAL_10B084761</name>
</gene>
<keyword evidence="1 6" id="KW-0560">Oxidoreductase</keyword>
<protein>
    <submittedName>
        <fullName evidence="6">Aldehyde reductase</fullName>
        <ecNumber evidence="6">1.1.1.21</ecNumber>
    </submittedName>
</protein>
<feature type="domain" description="NADP-dependent oxidoreductase" evidence="5">
    <location>
        <begin position="26"/>
        <end position="300"/>
    </location>
</feature>
<sequence length="310" mass="34833">MTDEHTLGKSFTLNDGNSIPLVGLGTSRILPNETISVITTAIDIGYRHFDTSEFYKNTTQLGDGLRQVLLSGKVNRDELFITAKLAPCYEAFGDIETSLKEFLTLLQLEYVDLCLLHFPIQFKKGAKKCNDHTKLGEYINGICDHVQLWKEMEDVVGKGLAVSIGVSNYNQEQIQNIRQICKIPPAVLQTECHAFLQVKDLVQFCQDEGIFITAFAPFGSPGLSNYKPCYKECGILKDDVVLDLVRLYDRTPAQILLRHLTQRGIGVIPKSSNAVRLAENINIFDFSLTDDDMEMITKLDKMGRIFSFPL</sequence>
<comment type="caution">
    <text evidence="6">The sequence shown here is derived from an EMBL/GenBank/DDBJ whole genome shotgun (WGS) entry which is preliminary data.</text>
</comment>
<reference evidence="6" key="1">
    <citation type="submission" date="2018-11" db="EMBL/GenBank/DDBJ databases">
        <authorList>
            <person name="Alioto T."/>
            <person name="Alioto T."/>
        </authorList>
    </citation>
    <scope>NUCLEOTIDE SEQUENCE</scope>
</reference>
<dbReference type="FunFam" id="3.20.20.100:FF:000002">
    <property type="entry name" value="2,5-diketo-D-gluconic acid reductase A"/>
    <property type="match status" value="1"/>
</dbReference>
<dbReference type="Proteomes" id="UP000596742">
    <property type="component" value="Unassembled WGS sequence"/>
</dbReference>
<evidence type="ECO:0000256" key="4">
    <source>
        <dbReference type="PIRSR" id="PIRSR000097-3"/>
    </source>
</evidence>
<dbReference type="SUPFAM" id="SSF51430">
    <property type="entry name" value="NAD(P)-linked oxidoreductase"/>
    <property type="match status" value="1"/>
</dbReference>
<dbReference type="InterPro" id="IPR018170">
    <property type="entry name" value="Aldo/ket_reductase_CS"/>
</dbReference>
<evidence type="ECO:0000256" key="1">
    <source>
        <dbReference type="ARBA" id="ARBA00023002"/>
    </source>
</evidence>
<evidence type="ECO:0000259" key="5">
    <source>
        <dbReference type="Pfam" id="PF00248"/>
    </source>
</evidence>
<dbReference type="EMBL" id="UYJE01003380">
    <property type="protein sequence ID" value="VDI18807.1"/>
    <property type="molecule type" value="Genomic_DNA"/>
</dbReference>
<feature type="active site" description="Proton donor" evidence="2">
    <location>
        <position position="55"/>
    </location>
</feature>
<dbReference type="OrthoDB" id="416253at2759"/>
<organism evidence="6 7">
    <name type="scientific">Mytilus galloprovincialis</name>
    <name type="common">Mediterranean mussel</name>
    <dbReference type="NCBI Taxonomy" id="29158"/>
    <lineage>
        <taxon>Eukaryota</taxon>
        <taxon>Metazoa</taxon>
        <taxon>Spiralia</taxon>
        <taxon>Lophotrochozoa</taxon>
        <taxon>Mollusca</taxon>
        <taxon>Bivalvia</taxon>
        <taxon>Autobranchia</taxon>
        <taxon>Pteriomorphia</taxon>
        <taxon>Mytilida</taxon>
        <taxon>Mytiloidea</taxon>
        <taxon>Mytilidae</taxon>
        <taxon>Mytilinae</taxon>
        <taxon>Mytilus</taxon>
    </lineage>
</organism>
<dbReference type="Pfam" id="PF00248">
    <property type="entry name" value="Aldo_ket_red"/>
    <property type="match status" value="1"/>
</dbReference>
<evidence type="ECO:0000313" key="6">
    <source>
        <dbReference type="EMBL" id="VDI18807.1"/>
    </source>
</evidence>
<evidence type="ECO:0000256" key="2">
    <source>
        <dbReference type="PIRSR" id="PIRSR000097-1"/>
    </source>
</evidence>
<proteinExistence type="predicted"/>
<dbReference type="InterPro" id="IPR020471">
    <property type="entry name" value="AKR"/>
</dbReference>
<feature type="site" description="Lowers pKa of active site Tyr" evidence="4">
    <location>
        <position position="84"/>
    </location>
</feature>
<dbReference type="PROSITE" id="PS00063">
    <property type="entry name" value="ALDOKETO_REDUCTASE_3"/>
    <property type="match status" value="1"/>
</dbReference>
<dbReference type="PANTHER" id="PTHR43827">
    <property type="entry name" value="2,5-DIKETO-D-GLUCONIC ACID REDUCTASE"/>
    <property type="match status" value="1"/>
</dbReference>
<dbReference type="PRINTS" id="PR00069">
    <property type="entry name" value="ALDKETRDTASE"/>
</dbReference>